<dbReference type="PANTHER" id="PTHR34219">
    <property type="entry name" value="IRON-REGULATED INNER MEMBRANE PROTEIN-RELATED"/>
    <property type="match status" value="1"/>
</dbReference>
<evidence type="ECO:0000313" key="3">
    <source>
        <dbReference type="Proteomes" id="UP000050277"/>
    </source>
</evidence>
<evidence type="ECO:0000256" key="1">
    <source>
        <dbReference type="SAM" id="Phobius"/>
    </source>
</evidence>
<keyword evidence="1" id="KW-0472">Membrane</keyword>
<feature type="transmembrane region" description="Helical" evidence="1">
    <location>
        <begin position="362"/>
        <end position="385"/>
    </location>
</feature>
<gene>
    <name evidence="2" type="ORF">SE18_03795</name>
</gene>
<keyword evidence="1" id="KW-0812">Transmembrane</keyword>
<evidence type="ECO:0000313" key="2">
    <source>
        <dbReference type="EMBL" id="KPL90911.1"/>
    </source>
</evidence>
<sequence length="448" mass="50005">MALDTASTSKRVPDAAINGPAAVTAKKRLARLYAAIWRWHCIAGLLVTPILFVVSLAGAIYVFRDELEPMIYPELFVVAPQAQLLSYGELVAAAEAAYPNAHAEYIFQHRDPAHSLGIHMHLSETEDLTAYVNQYTGQVLGMQDHSSFFDWILSLHRSLFAGLFGRLVVELMVGWSISSVLTGLYLWWRRSSGKPGRWWVRWAGKPRTILRELHSVLGAYFAIVAVIVMATGLIFTYAAGTLMLGSLAYSGQLPASYIRAPRSAAAAADATPLSIDQAVARYQATGNAEEWSLFIPEKPEQAFSFTTNSSHDLPKMRMAWVDQYNGTILDDLRWNMLGLPAKAALYFYPIHTGAIYGWPTKIIAVLTCLILIGLSISGVLLWWWRRPQGKLGMPGRVNEQVVPKWMVALIVILSIFMPLMGISLLLVLFGDWAWRRWQRARNNQPSQS</sequence>
<dbReference type="InterPro" id="IPR005625">
    <property type="entry name" value="PepSY-ass_TM"/>
</dbReference>
<dbReference type="AlphaFoldDB" id="A0A0P6YC86"/>
<evidence type="ECO:0008006" key="4">
    <source>
        <dbReference type="Google" id="ProtNLM"/>
    </source>
</evidence>
<reference evidence="2 3" key="1">
    <citation type="submission" date="2015-07" db="EMBL/GenBank/DDBJ databases">
        <title>Whole genome sequence of Herpetosiphon geysericola DSM 7119.</title>
        <authorList>
            <person name="Hemp J."/>
            <person name="Ward L.M."/>
            <person name="Pace L.A."/>
            <person name="Fischer W.W."/>
        </authorList>
    </citation>
    <scope>NUCLEOTIDE SEQUENCE [LARGE SCALE GENOMIC DNA]</scope>
    <source>
        <strain evidence="2 3">DSM 7119</strain>
    </source>
</reference>
<feature type="transmembrane region" description="Helical" evidence="1">
    <location>
        <begin position="36"/>
        <end position="63"/>
    </location>
</feature>
<dbReference type="Pfam" id="PF03929">
    <property type="entry name" value="PepSY_TM"/>
    <property type="match status" value="1"/>
</dbReference>
<dbReference type="PANTHER" id="PTHR34219:SF1">
    <property type="entry name" value="PEPSY DOMAIN-CONTAINING PROTEIN"/>
    <property type="match status" value="1"/>
</dbReference>
<dbReference type="EMBL" id="LGKP01000008">
    <property type="protein sequence ID" value="KPL90911.1"/>
    <property type="molecule type" value="Genomic_DNA"/>
</dbReference>
<organism evidence="2 3">
    <name type="scientific">Herpetosiphon geysericola</name>
    <dbReference type="NCBI Taxonomy" id="70996"/>
    <lineage>
        <taxon>Bacteria</taxon>
        <taxon>Bacillati</taxon>
        <taxon>Chloroflexota</taxon>
        <taxon>Chloroflexia</taxon>
        <taxon>Herpetosiphonales</taxon>
        <taxon>Herpetosiphonaceae</taxon>
        <taxon>Herpetosiphon</taxon>
    </lineage>
</organism>
<dbReference type="RefSeq" id="WP_054533088.1">
    <property type="nucleotide sequence ID" value="NZ_LGKP01000008.1"/>
</dbReference>
<dbReference type="Proteomes" id="UP000050277">
    <property type="component" value="Unassembled WGS sequence"/>
</dbReference>
<dbReference type="OrthoDB" id="111691at2"/>
<feature type="transmembrane region" description="Helical" evidence="1">
    <location>
        <begin position="405"/>
        <end position="429"/>
    </location>
</feature>
<comment type="caution">
    <text evidence="2">The sequence shown here is derived from an EMBL/GenBank/DDBJ whole genome shotgun (WGS) entry which is preliminary data.</text>
</comment>
<accession>A0A0P6YC86</accession>
<dbReference type="STRING" id="70996.SE18_03795"/>
<keyword evidence="1" id="KW-1133">Transmembrane helix</keyword>
<name>A0A0P6YC86_9CHLR</name>
<proteinExistence type="predicted"/>
<keyword evidence="3" id="KW-1185">Reference proteome</keyword>
<protein>
    <recommendedName>
        <fullName evidence="4">Peptidase</fullName>
    </recommendedName>
</protein>
<feature type="transmembrane region" description="Helical" evidence="1">
    <location>
        <begin position="217"/>
        <end position="239"/>
    </location>
</feature>
<feature type="transmembrane region" description="Helical" evidence="1">
    <location>
        <begin position="163"/>
        <end position="188"/>
    </location>
</feature>